<feature type="transmembrane region" description="Helical" evidence="7">
    <location>
        <begin position="21"/>
        <end position="44"/>
    </location>
</feature>
<dbReference type="Pfam" id="PF00664">
    <property type="entry name" value="ABC_membrane"/>
    <property type="match status" value="1"/>
</dbReference>
<keyword evidence="3" id="KW-0547">Nucleotide-binding</keyword>
<dbReference type="PROSITE" id="PS50929">
    <property type="entry name" value="ABC_TM1F"/>
    <property type="match status" value="1"/>
</dbReference>
<dbReference type="GO" id="GO:0016887">
    <property type="term" value="F:ATP hydrolysis activity"/>
    <property type="evidence" value="ECO:0007669"/>
    <property type="project" value="InterPro"/>
</dbReference>
<keyword evidence="5 7" id="KW-1133">Transmembrane helix</keyword>
<dbReference type="Gene3D" id="1.20.1560.10">
    <property type="entry name" value="ABC transporter type 1, transmembrane domain"/>
    <property type="match status" value="1"/>
</dbReference>
<dbReference type="InterPro" id="IPR003593">
    <property type="entry name" value="AAA+_ATPase"/>
</dbReference>
<proteinExistence type="predicted"/>
<dbReference type="Gene3D" id="3.40.50.300">
    <property type="entry name" value="P-loop containing nucleotide triphosphate hydrolases"/>
    <property type="match status" value="1"/>
</dbReference>
<evidence type="ECO:0000256" key="7">
    <source>
        <dbReference type="SAM" id="Phobius"/>
    </source>
</evidence>
<dbReference type="GO" id="GO:0005524">
    <property type="term" value="F:ATP binding"/>
    <property type="evidence" value="ECO:0007669"/>
    <property type="project" value="UniProtKB-KW"/>
</dbReference>
<dbReference type="PROSITE" id="PS00211">
    <property type="entry name" value="ABC_TRANSPORTER_1"/>
    <property type="match status" value="1"/>
</dbReference>
<comment type="caution">
    <text evidence="10">The sequence shown here is derived from an EMBL/GenBank/DDBJ whole genome shotgun (WGS) entry which is preliminary data.</text>
</comment>
<keyword evidence="2 7" id="KW-0812">Transmembrane</keyword>
<evidence type="ECO:0000259" key="9">
    <source>
        <dbReference type="PROSITE" id="PS50929"/>
    </source>
</evidence>
<dbReference type="InterPro" id="IPR039421">
    <property type="entry name" value="Type_1_exporter"/>
</dbReference>
<accession>A0A6N7XQG8</accession>
<organism evidence="10 11">
    <name type="scientific">Tissierella pigra</name>
    <dbReference type="NCBI Taxonomy" id="2607614"/>
    <lineage>
        <taxon>Bacteria</taxon>
        <taxon>Bacillati</taxon>
        <taxon>Bacillota</taxon>
        <taxon>Tissierellia</taxon>
        <taxon>Tissierellales</taxon>
        <taxon>Tissierellaceae</taxon>
        <taxon>Tissierella</taxon>
    </lineage>
</organism>
<dbReference type="InterPro" id="IPR027417">
    <property type="entry name" value="P-loop_NTPase"/>
</dbReference>
<sequence length="557" mass="64539">MKFKRILNLIFQCSHLIKPFIYQNILFIFLTQLIVGLTLITPLILRYLIDNILTMKNWDLFPKFILMMSLALVISRVLSLATNIIYNRFAVNIEEKARNDLLSSILKKNMQFFNEVDEGDLVDRLMRSPEQLHTIPSLYAERLLSSIATIIVVFIIIIKIHSKMALFSIIVTPLFLVLYIRSRKLFYEQVREARQESASLTNFYLSTIRNIKHVKNMVYEEYEKEISDKSNRVLKKLGIKYSLTGAIVNNSVQILTKLNQLGVLIYGSILVNNEKMSIGTLVAFYSYLELLYTPVVSIIQTLTELNSSIVGMERYLEYYNENQEENFLDGLSFEPQDMSIEFKEVSFSYGKKEILRNLSFSIDHAEKVLLVGKSGIGKTTIISLLKRFYQYESGSIKIGDLNIESYNLRELRKNIMYVTQDSFFSPVSLRDNFKKVNPNITESEIIDALNKAHIYDDIFNSDKEGLETILTRNGDNFSGGQKRRISMAMVFASNAPIIILDEPFVGLDRSTTDKIWDNLKKEVRNKTVLVIDHNFRDTDYFNKVLEFDKDKILRIKV</sequence>
<dbReference type="InterPro" id="IPR017871">
    <property type="entry name" value="ABC_transporter-like_CS"/>
</dbReference>
<evidence type="ECO:0000313" key="11">
    <source>
        <dbReference type="Proteomes" id="UP000469523"/>
    </source>
</evidence>
<keyword evidence="11" id="KW-1185">Reference proteome</keyword>
<feature type="domain" description="ABC transmembrane type-1" evidence="9">
    <location>
        <begin position="33"/>
        <end position="307"/>
    </location>
</feature>
<feature type="transmembrane region" description="Helical" evidence="7">
    <location>
        <begin position="164"/>
        <end position="181"/>
    </location>
</feature>
<dbReference type="PANTHER" id="PTHR43394">
    <property type="entry name" value="ATP-DEPENDENT PERMEASE MDL1, MITOCHONDRIAL"/>
    <property type="match status" value="1"/>
</dbReference>
<dbReference type="PANTHER" id="PTHR43394:SF1">
    <property type="entry name" value="ATP-BINDING CASSETTE SUB-FAMILY B MEMBER 10, MITOCHONDRIAL"/>
    <property type="match status" value="1"/>
</dbReference>
<dbReference type="InterPro" id="IPR003439">
    <property type="entry name" value="ABC_transporter-like_ATP-bd"/>
</dbReference>
<feature type="domain" description="ABC transporter" evidence="8">
    <location>
        <begin position="340"/>
        <end position="557"/>
    </location>
</feature>
<reference evidence="10 11" key="1">
    <citation type="submission" date="2019-09" db="EMBL/GenBank/DDBJ databases">
        <title>In-depth cultivation of the pig gut microbiome towards novel bacterial diversity and tailored functional studies.</title>
        <authorList>
            <person name="Wylensek D."/>
            <person name="Hitch T.C.A."/>
            <person name="Clavel T."/>
        </authorList>
    </citation>
    <scope>NUCLEOTIDE SEQUENCE [LARGE SCALE GENOMIC DNA]</scope>
    <source>
        <strain evidence="10 11">WCA3-693-APC-4?</strain>
    </source>
</reference>
<dbReference type="PROSITE" id="PS50893">
    <property type="entry name" value="ABC_TRANSPORTER_2"/>
    <property type="match status" value="1"/>
</dbReference>
<evidence type="ECO:0000256" key="2">
    <source>
        <dbReference type="ARBA" id="ARBA00022692"/>
    </source>
</evidence>
<dbReference type="EMBL" id="VUNQ01000052">
    <property type="protein sequence ID" value="MSU03052.1"/>
    <property type="molecule type" value="Genomic_DNA"/>
</dbReference>
<evidence type="ECO:0000256" key="4">
    <source>
        <dbReference type="ARBA" id="ARBA00022840"/>
    </source>
</evidence>
<keyword evidence="4 10" id="KW-0067">ATP-binding</keyword>
<evidence type="ECO:0000256" key="6">
    <source>
        <dbReference type="ARBA" id="ARBA00023136"/>
    </source>
</evidence>
<comment type="subcellular location">
    <subcellularLocation>
        <location evidence="1">Cell membrane</location>
        <topology evidence="1">Multi-pass membrane protein</topology>
    </subcellularLocation>
</comment>
<dbReference type="CDD" id="cd07346">
    <property type="entry name" value="ABC_6TM_exporters"/>
    <property type="match status" value="1"/>
</dbReference>
<name>A0A6N7XQG8_9FIRM</name>
<feature type="transmembrane region" description="Helical" evidence="7">
    <location>
        <begin position="64"/>
        <end position="86"/>
    </location>
</feature>
<dbReference type="GO" id="GO:0005886">
    <property type="term" value="C:plasma membrane"/>
    <property type="evidence" value="ECO:0007669"/>
    <property type="project" value="UniProtKB-SubCell"/>
</dbReference>
<dbReference type="Proteomes" id="UP000469523">
    <property type="component" value="Unassembled WGS sequence"/>
</dbReference>
<keyword evidence="6 7" id="KW-0472">Membrane</keyword>
<evidence type="ECO:0000256" key="3">
    <source>
        <dbReference type="ARBA" id="ARBA00022741"/>
    </source>
</evidence>
<evidence type="ECO:0000256" key="1">
    <source>
        <dbReference type="ARBA" id="ARBA00004651"/>
    </source>
</evidence>
<dbReference type="SMART" id="SM00382">
    <property type="entry name" value="AAA"/>
    <property type="match status" value="1"/>
</dbReference>
<dbReference type="SUPFAM" id="SSF90123">
    <property type="entry name" value="ABC transporter transmembrane region"/>
    <property type="match status" value="1"/>
</dbReference>
<dbReference type="InterPro" id="IPR036640">
    <property type="entry name" value="ABC1_TM_sf"/>
</dbReference>
<evidence type="ECO:0000259" key="8">
    <source>
        <dbReference type="PROSITE" id="PS50893"/>
    </source>
</evidence>
<dbReference type="AlphaFoldDB" id="A0A6N7XQG8"/>
<dbReference type="RefSeq" id="WP_154442465.1">
    <property type="nucleotide sequence ID" value="NZ_JAHLPJ010000001.1"/>
</dbReference>
<dbReference type="Pfam" id="PF00005">
    <property type="entry name" value="ABC_tran"/>
    <property type="match status" value="1"/>
</dbReference>
<protein>
    <submittedName>
        <fullName evidence="10">ABC transporter ATP-binding protein</fullName>
    </submittedName>
</protein>
<gene>
    <name evidence="10" type="ORF">FYJ83_16440</name>
</gene>
<dbReference type="SUPFAM" id="SSF52540">
    <property type="entry name" value="P-loop containing nucleoside triphosphate hydrolases"/>
    <property type="match status" value="1"/>
</dbReference>
<dbReference type="InterPro" id="IPR011527">
    <property type="entry name" value="ABC1_TM_dom"/>
</dbReference>
<dbReference type="GO" id="GO:0015421">
    <property type="term" value="F:ABC-type oligopeptide transporter activity"/>
    <property type="evidence" value="ECO:0007669"/>
    <property type="project" value="TreeGrafter"/>
</dbReference>
<evidence type="ECO:0000313" key="10">
    <source>
        <dbReference type="EMBL" id="MSU03052.1"/>
    </source>
</evidence>
<evidence type="ECO:0000256" key="5">
    <source>
        <dbReference type="ARBA" id="ARBA00022989"/>
    </source>
</evidence>
<feature type="transmembrane region" description="Helical" evidence="7">
    <location>
        <begin position="139"/>
        <end position="158"/>
    </location>
</feature>